<evidence type="ECO:0000313" key="1">
    <source>
        <dbReference type="EMBL" id="EZF56167.1"/>
    </source>
</evidence>
<protein>
    <submittedName>
        <fullName evidence="1">Uncharacterized protein</fullName>
    </submittedName>
</protein>
<dbReference type="EMBL" id="KK207727">
    <property type="protein sequence ID" value="EZF56167.1"/>
    <property type="molecule type" value="Genomic_DNA"/>
</dbReference>
<gene>
    <name evidence="1" type="ORF">H103_01411</name>
</gene>
<proteinExistence type="predicted"/>
<accession>A0A022WCU5</accession>
<reference evidence="1" key="1">
    <citation type="submission" date="2014-02" db="EMBL/GenBank/DDBJ databases">
        <title>The Genome Sequence of Trichophyton rubrum (morphotype fischeri) CBS 288.86.</title>
        <authorList>
            <consortium name="The Broad Institute Genomics Platform"/>
            <person name="Cuomo C.A."/>
            <person name="White T.C."/>
            <person name="Graser Y."/>
            <person name="Martinez-Rossi N."/>
            <person name="Heitman J."/>
            <person name="Young S.K."/>
            <person name="Zeng Q."/>
            <person name="Gargeya S."/>
            <person name="Abouelleil A."/>
            <person name="Alvarado L."/>
            <person name="Chapman S.B."/>
            <person name="Gainer-Dewar J."/>
            <person name="Goldberg J."/>
            <person name="Griggs A."/>
            <person name="Gujja S."/>
            <person name="Hansen M."/>
            <person name="Howarth C."/>
            <person name="Imamovic A."/>
            <person name="Larimer J."/>
            <person name="Martinez D."/>
            <person name="Murphy C."/>
            <person name="Pearson M.D."/>
            <person name="Persinoti G."/>
            <person name="Poon T."/>
            <person name="Priest M."/>
            <person name="Roberts A.D."/>
            <person name="Saif S."/>
            <person name="Shea T.D."/>
            <person name="Sykes S.N."/>
            <person name="Wortman J."/>
            <person name="Nusbaum C."/>
            <person name="Birren B."/>
        </authorList>
    </citation>
    <scope>NUCLEOTIDE SEQUENCE [LARGE SCALE GENOMIC DNA]</scope>
    <source>
        <strain evidence="1">CBS 288.86</strain>
    </source>
</reference>
<sequence>MRVLDSAQPFAALSLLNEVRTNSHGEGLQRRRGHDINVPVYAWKACVRNPSVAILVMVHRLISKQIVNRVLRRRDIGSTRFPFLTYHLFHRPRSSSRVGSWKCLD</sequence>
<dbReference type="Proteomes" id="UP000023758">
    <property type="component" value="Unassembled WGS sequence"/>
</dbReference>
<organism evidence="1">
    <name type="scientific">Trichophyton rubrum CBS 288.86</name>
    <dbReference type="NCBI Taxonomy" id="1215330"/>
    <lineage>
        <taxon>Eukaryota</taxon>
        <taxon>Fungi</taxon>
        <taxon>Dikarya</taxon>
        <taxon>Ascomycota</taxon>
        <taxon>Pezizomycotina</taxon>
        <taxon>Eurotiomycetes</taxon>
        <taxon>Eurotiomycetidae</taxon>
        <taxon>Onygenales</taxon>
        <taxon>Arthrodermataceae</taxon>
        <taxon>Trichophyton</taxon>
    </lineage>
</organism>
<dbReference type="HOGENOM" id="CLU_2238554_0_0_1"/>
<name>A0A022WCU5_TRIRU</name>
<dbReference type="AlphaFoldDB" id="A0A022WCU5"/>